<protein>
    <recommendedName>
        <fullName evidence="3">SnoaL-like domain-containing protein</fullName>
    </recommendedName>
</protein>
<proteinExistence type="predicted"/>
<dbReference type="OrthoDB" id="507769at2"/>
<dbReference type="RefSeq" id="WP_137908836.1">
    <property type="nucleotide sequence ID" value="NZ_BJCF01000038.1"/>
</dbReference>
<evidence type="ECO:0000313" key="2">
    <source>
        <dbReference type="Proteomes" id="UP000299367"/>
    </source>
</evidence>
<sequence>MTKIIPLLMKRNKTLPLGFALLSSLLAIGLSGLGQLAQASQPENAPSTLTKLLTQIDTAANQGNVKAVMQFYSPTFTHSDGLNRKGMEQALTGLWKRYPQLRYTTKLESWKSQGNTIIAETVTNISGLPASGNNNLTLQSTIKSRQKVTGLKIVHQDILSERTQLTAGSKPPQVEIKLPQRVKVGEKYSFDAIVQEPLGEDFLLGTAIEEPIQANKFLKPTIANLQFLNVGGLFKIGRAPSTPGTQWISAVIRRGENMTIITQRLQVVKK</sequence>
<dbReference type="SUPFAM" id="SSF54427">
    <property type="entry name" value="NTF2-like"/>
    <property type="match status" value="1"/>
</dbReference>
<dbReference type="EMBL" id="BJCF01000038">
    <property type="protein sequence ID" value="GCL43341.1"/>
    <property type="molecule type" value="Genomic_DNA"/>
</dbReference>
<dbReference type="Proteomes" id="UP000299367">
    <property type="component" value="Unassembled WGS sequence"/>
</dbReference>
<dbReference type="AlphaFoldDB" id="A0A480AJY8"/>
<reference evidence="2" key="1">
    <citation type="submission" date="2019-02" db="EMBL/GenBank/DDBJ databases">
        <title>Draft genome sequence of Dolichospermum planctonicum NIES-80.</title>
        <authorList>
            <person name="Yamaguchi H."/>
            <person name="Suzuki S."/>
            <person name="Kawachi M."/>
        </authorList>
    </citation>
    <scope>NUCLEOTIDE SEQUENCE [LARGE SCALE GENOMIC DNA]</scope>
    <source>
        <strain evidence="2">NIES-80</strain>
    </source>
</reference>
<name>A0A480AJY8_9CYAN</name>
<comment type="caution">
    <text evidence="1">The sequence shown here is derived from an EMBL/GenBank/DDBJ whole genome shotgun (WGS) entry which is preliminary data.</text>
</comment>
<organism evidence="1 2">
    <name type="scientific">Dolichospermum planctonicum</name>
    <dbReference type="NCBI Taxonomy" id="136072"/>
    <lineage>
        <taxon>Bacteria</taxon>
        <taxon>Bacillati</taxon>
        <taxon>Cyanobacteriota</taxon>
        <taxon>Cyanophyceae</taxon>
        <taxon>Nostocales</taxon>
        <taxon>Aphanizomenonaceae</taxon>
        <taxon>Dolichospermum</taxon>
    </lineage>
</organism>
<accession>A0A480AJY8</accession>
<evidence type="ECO:0000313" key="1">
    <source>
        <dbReference type="EMBL" id="GCL43341.1"/>
    </source>
</evidence>
<gene>
    <name evidence="1" type="ORF">NIES80_30550</name>
</gene>
<evidence type="ECO:0008006" key="3">
    <source>
        <dbReference type="Google" id="ProtNLM"/>
    </source>
</evidence>
<dbReference type="InterPro" id="IPR032710">
    <property type="entry name" value="NTF2-like_dom_sf"/>
</dbReference>